<evidence type="ECO:0000313" key="3">
    <source>
        <dbReference type="Proteomes" id="UP000595897"/>
    </source>
</evidence>
<dbReference type="Pfam" id="PF20283">
    <property type="entry name" value="CTD7"/>
    <property type="match status" value="1"/>
</dbReference>
<evidence type="ECO:0000313" key="2">
    <source>
        <dbReference type="EMBL" id="BCN32603.1"/>
    </source>
</evidence>
<accession>A0A7R7IG10</accession>
<evidence type="ECO:0000259" key="1">
    <source>
        <dbReference type="Pfam" id="PF20283"/>
    </source>
</evidence>
<organism evidence="2 3">
    <name type="scientific">Anaeromicropila herbilytica</name>
    <dbReference type="NCBI Taxonomy" id="2785025"/>
    <lineage>
        <taxon>Bacteria</taxon>
        <taxon>Bacillati</taxon>
        <taxon>Bacillota</taxon>
        <taxon>Clostridia</taxon>
        <taxon>Lachnospirales</taxon>
        <taxon>Lachnospiraceae</taxon>
        <taxon>Anaeromicropila</taxon>
    </lineage>
</organism>
<sequence length="407" mass="47814">MRRGEYLEEKKDIEISNTHVPDKLYGYGLQVRQMLYELLNCEIESTVSVEKFDDVGVENANGKEAIQTKSALSARNPVSDKATDLWKTLYNWLIALKVGELSMDNTLFTLVINVDKSGHIVSLINMARNSEESLTAYENIKNEFLDNEENYIQQSASINQYVETFISDENKQYALCIIEKFKLVVMDEGHTKKIYQEFKAKTYLPVDIQELVFDKILGWIDKKTALQIENNYPMQITKEEFQNEMILTQKWVNQNKCLVELAPNPTNTEIELQQREYKTYIRQLQLIELDYDDQIEAINDYLKAVANRTVWAVKGDVNEEIITQYYEDLKSRWKTKRNIVELDKDTWDEPKRGKYLYNMCVDEDVNMGILVTPRFFKNGCYHELADMEEIGWHPIYKNKLKEDEKDD</sequence>
<name>A0A7R7IG10_9FIRM</name>
<keyword evidence="3" id="KW-1185">Reference proteome</keyword>
<reference evidence="2 3" key="1">
    <citation type="submission" date="2020-11" db="EMBL/GenBank/DDBJ databases">
        <title>Draft genome sequencing of a Lachnospiraceae strain isolated from anoxic soil subjected to BSD treatment.</title>
        <authorList>
            <person name="Uek A."/>
            <person name="Tonouchi A."/>
        </authorList>
    </citation>
    <scope>NUCLEOTIDE SEQUENCE [LARGE SCALE GENOMIC DNA]</scope>
    <source>
        <strain evidence="2 3">TB5</strain>
    </source>
</reference>
<dbReference type="Proteomes" id="UP000595897">
    <property type="component" value="Chromosome"/>
</dbReference>
<protein>
    <recommendedName>
        <fullName evidence="1">ABC-three component systems C-terminal domain-containing protein</fullName>
    </recommendedName>
</protein>
<dbReference type="InterPro" id="IPR046913">
    <property type="entry name" value="ABC-3C_CTD7"/>
</dbReference>
<dbReference type="AlphaFoldDB" id="A0A7R7IG10"/>
<gene>
    <name evidence="2" type="ORF">bsdtb5_38980</name>
</gene>
<dbReference type="KEGG" id="ahb:bsdtb5_38980"/>
<proteinExistence type="predicted"/>
<feature type="domain" description="ABC-three component systems C-terminal" evidence="1">
    <location>
        <begin position="280"/>
        <end position="399"/>
    </location>
</feature>
<dbReference type="EMBL" id="AP024169">
    <property type="protein sequence ID" value="BCN32603.1"/>
    <property type="molecule type" value="Genomic_DNA"/>
</dbReference>